<evidence type="ECO:0000313" key="2">
    <source>
        <dbReference type="EMBL" id="VEP17617.1"/>
    </source>
</evidence>
<proteinExistence type="predicted"/>
<feature type="transmembrane region" description="Helical" evidence="1">
    <location>
        <begin position="12"/>
        <end position="30"/>
    </location>
</feature>
<keyword evidence="1" id="KW-1133">Transmembrane helix</keyword>
<dbReference type="Proteomes" id="UP000320055">
    <property type="component" value="Unassembled WGS sequence"/>
</dbReference>
<dbReference type="RefSeq" id="WP_144867204.1">
    <property type="nucleotide sequence ID" value="NZ_LR213822.1"/>
</dbReference>
<dbReference type="OrthoDB" id="501434at2"/>
<dbReference type="EMBL" id="CAACVJ010000590">
    <property type="protein sequence ID" value="VEP17617.1"/>
    <property type="molecule type" value="Genomic_DNA"/>
</dbReference>
<feature type="transmembrane region" description="Helical" evidence="1">
    <location>
        <begin position="296"/>
        <end position="321"/>
    </location>
</feature>
<protein>
    <submittedName>
        <fullName evidence="2">Putative membrane protein</fullName>
    </submittedName>
</protein>
<reference evidence="2 3" key="1">
    <citation type="submission" date="2019-01" db="EMBL/GenBank/DDBJ databases">
        <authorList>
            <person name="Brito A."/>
        </authorList>
    </citation>
    <scope>NUCLEOTIDE SEQUENCE [LARGE SCALE GENOMIC DNA]</scope>
    <source>
        <strain evidence="2">1</strain>
    </source>
</reference>
<feature type="transmembrane region" description="Helical" evidence="1">
    <location>
        <begin position="108"/>
        <end position="127"/>
    </location>
</feature>
<dbReference type="InterPro" id="IPR018650">
    <property type="entry name" value="STSV1_Orf64"/>
</dbReference>
<feature type="transmembrane region" description="Helical" evidence="1">
    <location>
        <begin position="134"/>
        <end position="158"/>
    </location>
</feature>
<feature type="transmembrane region" description="Helical" evidence="1">
    <location>
        <begin position="333"/>
        <end position="352"/>
    </location>
</feature>
<keyword evidence="1" id="KW-0472">Membrane</keyword>
<sequence length="547" mass="61941">MLFKLTQKQGLQWIIISAIAFLAITLGLTLHRHFTFYSSYDQGIFNQVFWNGTQGNFFQSTLSSQLSTNVVHSGEVPKVNYHRLGQHFTPALLLWLPIYYIFPYPATLTVLQAIFITAAGLVLYALGRIYLEPAIAFLIAVSFYCANAVLGPSLANFHDISQIPLFIFSLLWAMEKRYWWLFGLLGIGTLAIREDSGITLFGVGVYLIASRRYPKIGLVVCSFSFLYIVALTNLIMPLFSDDVAKRFMLERFGQYAEGESASTLEIIWGMVSNPLRLAVELVTPVFDTIKYLLGQWLPLAFIPAVAPASWAIASFPLLKLFSGQGESVLVISLRYAMNVTPGIFYGAILWWAGQGFGNFNRQVADCQPRTLRPQFRRFWVFCMCLSLIFTITSNPSRTLYFLIPDSIQPWVYIPAPEQWQRVPQIRSLLNKIPSDASVSATTYLIPHVSSRREVIRLPALELENDAGNTISVDYIIADLWQLERYRAAFKLDRLRLESMTNLIEDVTSRNLYGVIGFNNGVILLQKGVDSDLKAIALWQNYLESINY</sequence>
<dbReference type="Pfam" id="PF09852">
    <property type="entry name" value="DUF2079"/>
    <property type="match status" value="1"/>
</dbReference>
<organism evidence="2 3">
    <name type="scientific">Hyella patelloides LEGE 07179</name>
    <dbReference type="NCBI Taxonomy" id="945734"/>
    <lineage>
        <taxon>Bacteria</taxon>
        <taxon>Bacillati</taxon>
        <taxon>Cyanobacteriota</taxon>
        <taxon>Cyanophyceae</taxon>
        <taxon>Pleurocapsales</taxon>
        <taxon>Hyellaceae</taxon>
        <taxon>Hyella</taxon>
    </lineage>
</organism>
<feature type="transmembrane region" description="Helical" evidence="1">
    <location>
        <begin position="178"/>
        <end position="209"/>
    </location>
</feature>
<feature type="transmembrane region" description="Helical" evidence="1">
    <location>
        <begin position="216"/>
        <end position="239"/>
    </location>
</feature>
<evidence type="ECO:0000256" key="1">
    <source>
        <dbReference type="SAM" id="Phobius"/>
    </source>
</evidence>
<name>A0A563W1V6_9CYAN</name>
<evidence type="ECO:0000313" key="3">
    <source>
        <dbReference type="Proteomes" id="UP000320055"/>
    </source>
</evidence>
<accession>A0A563W1V6</accession>
<gene>
    <name evidence="2" type="ORF">H1P_630014</name>
</gene>
<dbReference type="AlphaFoldDB" id="A0A563W1V6"/>
<keyword evidence="1" id="KW-0812">Transmembrane</keyword>
<keyword evidence="3" id="KW-1185">Reference proteome</keyword>